<reference evidence="6 7" key="1">
    <citation type="submission" date="2020-12" db="EMBL/GenBank/DDBJ databases">
        <title>Aureibaculum luteum sp. nov. and Aureibaculum flavum sp. nov., novel members of the family Flavobacteriaceae isolated from Antarctic intertidal sediments.</title>
        <authorList>
            <person name="He X."/>
            <person name="Zhang X."/>
        </authorList>
    </citation>
    <scope>NUCLEOTIDE SEQUENCE [LARGE SCALE GENOMIC DNA]</scope>
    <source>
        <strain evidence="6 7">A20</strain>
    </source>
</reference>
<proteinExistence type="inferred from homology"/>
<evidence type="ECO:0000256" key="2">
    <source>
        <dbReference type="ARBA" id="ARBA00022729"/>
    </source>
</evidence>
<dbReference type="InterPro" id="IPR029052">
    <property type="entry name" value="Metallo-depent_PP-like"/>
</dbReference>
<dbReference type="Proteomes" id="UP000623301">
    <property type="component" value="Unassembled WGS sequence"/>
</dbReference>
<dbReference type="EMBL" id="JAEHFJ010000016">
    <property type="protein sequence ID" value="MBJ2176458.1"/>
    <property type="molecule type" value="Genomic_DNA"/>
</dbReference>
<evidence type="ECO:0000256" key="3">
    <source>
        <dbReference type="RuleBase" id="RU362119"/>
    </source>
</evidence>
<dbReference type="Pfam" id="PF00149">
    <property type="entry name" value="Metallophos"/>
    <property type="match status" value="1"/>
</dbReference>
<feature type="domain" description="5'-Nucleotidase C-terminal" evidence="5">
    <location>
        <begin position="388"/>
        <end position="510"/>
    </location>
</feature>
<feature type="domain" description="Calcineurin-like phosphoesterase" evidence="4">
    <location>
        <begin position="106"/>
        <end position="305"/>
    </location>
</feature>
<dbReference type="InterPro" id="IPR006146">
    <property type="entry name" value="5'-Nucleotdase_CS"/>
</dbReference>
<organism evidence="6 7">
    <name type="scientific">Aureibaculum flavum</name>
    <dbReference type="NCBI Taxonomy" id="2795986"/>
    <lineage>
        <taxon>Bacteria</taxon>
        <taxon>Pseudomonadati</taxon>
        <taxon>Bacteroidota</taxon>
        <taxon>Flavobacteriia</taxon>
        <taxon>Flavobacteriales</taxon>
        <taxon>Flavobacteriaceae</taxon>
        <taxon>Aureibaculum</taxon>
    </lineage>
</organism>
<dbReference type="Pfam" id="PF02872">
    <property type="entry name" value="5_nucleotid_C"/>
    <property type="match status" value="1"/>
</dbReference>
<dbReference type="InterPro" id="IPR036907">
    <property type="entry name" value="5'-Nucleotdase_C_sf"/>
</dbReference>
<dbReference type="InterPro" id="IPR008334">
    <property type="entry name" value="5'-Nucleotdase_C"/>
</dbReference>
<protein>
    <submittedName>
        <fullName evidence="6">Bifunctional metallophosphatase/5'-nucleotidase</fullName>
    </submittedName>
</protein>
<name>A0ABS0WWT7_9FLAO</name>
<evidence type="ECO:0000313" key="7">
    <source>
        <dbReference type="Proteomes" id="UP000623301"/>
    </source>
</evidence>
<dbReference type="CDD" id="cd00845">
    <property type="entry name" value="MPP_UshA_N_like"/>
    <property type="match status" value="1"/>
</dbReference>
<dbReference type="PRINTS" id="PR01607">
    <property type="entry name" value="APYRASEFAMLY"/>
</dbReference>
<dbReference type="InterPro" id="IPR004843">
    <property type="entry name" value="Calcineurin-like_PHP"/>
</dbReference>
<dbReference type="Gene3D" id="3.90.780.10">
    <property type="entry name" value="5'-Nucleotidase, C-terminal domain"/>
    <property type="match status" value="1"/>
</dbReference>
<dbReference type="SUPFAM" id="SSF56300">
    <property type="entry name" value="Metallo-dependent phosphatases"/>
    <property type="match status" value="1"/>
</dbReference>
<dbReference type="PROSITE" id="PS00786">
    <property type="entry name" value="5_NUCLEOTIDASE_2"/>
    <property type="match status" value="1"/>
</dbReference>
<keyword evidence="7" id="KW-1185">Reference proteome</keyword>
<evidence type="ECO:0000259" key="4">
    <source>
        <dbReference type="Pfam" id="PF00149"/>
    </source>
</evidence>
<evidence type="ECO:0000259" key="5">
    <source>
        <dbReference type="Pfam" id="PF02872"/>
    </source>
</evidence>
<gene>
    <name evidence="6" type="ORF">JBL43_19565</name>
</gene>
<keyword evidence="3" id="KW-0547">Nucleotide-binding</keyword>
<comment type="caution">
    <text evidence="6">The sequence shown here is derived from an EMBL/GenBank/DDBJ whole genome shotgun (WGS) entry which is preliminary data.</text>
</comment>
<dbReference type="RefSeq" id="WP_198843046.1">
    <property type="nucleotide sequence ID" value="NZ_JAEHFJ010000016.1"/>
</dbReference>
<dbReference type="Gene3D" id="3.60.21.10">
    <property type="match status" value="1"/>
</dbReference>
<dbReference type="InterPro" id="IPR006179">
    <property type="entry name" value="5_nucleotidase/apyrase"/>
</dbReference>
<sequence>MKITVNSIPLEVYNGAKVKDAIVKYYSHQGKDSPKILPHVEDQYGNKVDTDGALTDGYTLFINTNHKKTCLFSTLLLTILTLILLFGCSTKKKVVTNIQGEKQAVIFAVNDMHAAIDNFPKLAFIVDSLRAIYPDMLLVSAGDIQTGNPVNDQYPEKGLPIIKLMNAVGFDLSSVGNHEFDTGPDGFRYLMEKANFDFICANVSMNDSNEKFVNPYKIIVLPNGLKLAFLGLLQINQNGIPDTHPKNVKEITFRSPFETAPEYLYLKDKSDVFIALTHLGFEDDVVLAETMPAGIDLIIGGHSHTKVEKEQIHNGIMITQAESKLKYGTLIKLNLLSDGTLQRNMKLIDIKNAKNEKPIIREMVNKYNDNPTLKKVISTAMDDFTSYEELGYLMADAQRDAAQADIALVNPGGVRIDHLAKGPITIMNVYQLDPFGNELVVTQLTGNEIHDLMLEAYPIDNKTPLYPSGIKTKLKRDANNDLLDITLLTESGSPLNMNKTYKVAMNNYMTQVYKYKHNDPGQSLFITTADATITYLKNIKKVKSYSKEKRVLIN</sequence>
<keyword evidence="3" id="KW-0378">Hydrolase</keyword>
<evidence type="ECO:0000313" key="6">
    <source>
        <dbReference type="EMBL" id="MBJ2176458.1"/>
    </source>
</evidence>
<dbReference type="PANTHER" id="PTHR11575">
    <property type="entry name" value="5'-NUCLEOTIDASE-RELATED"/>
    <property type="match status" value="1"/>
</dbReference>
<evidence type="ECO:0000256" key="1">
    <source>
        <dbReference type="ARBA" id="ARBA00006654"/>
    </source>
</evidence>
<dbReference type="PANTHER" id="PTHR11575:SF24">
    <property type="entry name" value="5'-NUCLEOTIDASE"/>
    <property type="match status" value="1"/>
</dbReference>
<dbReference type="SUPFAM" id="SSF55816">
    <property type="entry name" value="5'-nucleotidase (syn. UDP-sugar hydrolase), C-terminal domain"/>
    <property type="match status" value="1"/>
</dbReference>
<accession>A0ABS0WWT7</accession>
<comment type="similarity">
    <text evidence="1 3">Belongs to the 5'-nucleotidase family.</text>
</comment>
<keyword evidence="2" id="KW-0732">Signal</keyword>